<accession>C6SEE4</accession>
<protein>
    <submittedName>
        <fullName evidence="1">Uncharacterized protein</fullName>
    </submittedName>
</protein>
<dbReference type="EMBL" id="AM889137">
    <property type="protein sequence ID" value="CBA08044.1"/>
    <property type="molecule type" value="Genomic_DNA"/>
</dbReference>
<reference evidence="1" key="1">
    <citation type="journal article" date="2008" name="Proc. Natl. Acad. Sci. U.S.A.">
        <title>Whole-genome comparison of disease and carriage strains provides insights into virulence evolution in Neisseria meningitidis.</title>
        <authorList>
            <person name="Schoen C."/>
            <person name="Blom J."/>
            <person name="Claus H."/>
            <person name="Schramm-Glueck A."/>
            <person name="Brandt P."/>
            <person name="Mueller T."/>
            <person name="Goesmann A."/>
            <person name="Joseph B."/>
            <person name="Konietzny S."/>
            <person name="Kurzai O."/>
            <person name="Schmitt C."/>
            <person name="Friedrich T."/>
            <person name="Linke B."/>
            <person name="Vogel U."/>
            <person name="Frosch M."/>
        </authorList>
    </citation>
    <scope>NUCLEOTIDE SEQUENCE</scope>
    <source>
        <strain evidence="1">Alpha153</strain>
    </source>
</reference>
<proteinExistence type="predicted"/>
<organism evidence="1">
    <name type="scientific">Neisseria meningitidis alpha153</name>
    <dbReference type="NCBI Taxonomy" id="663926"/>
    <lineage>
        <taxon>Bacteria</taxon>
        <taxon>Pseudomonadati</taxon>
        <taxon>Pseudomonadota</taxon>
        <taxon>Betaproteobacteria</taxon>
        <taxon>Neisseriales</taxon>
        <taxon>Neisseriaceae</taxon>
        <taxon>Neisseria</taxon>
    </lineage>
</organism>
<dbReference type="AlphaFoldDB" id="C6SEE4"/>
<evidence type="ECO:0000313" key="1">
    <source>
        <dbReference type="EMBL" id="CBA08044.1"/>
    </source>
</evidence>
<name>C6SEE4_NEIME</name>
<sequence>MLTISAYVNAKRRLKQSSDGIRQTFEQVEALRYGR</sequence>
<gene>
    <name evidence="1" type="ORF">NME_1663</name>
</gene>